<gene>
    <name evidence="5" type="ORF">BB560_001777</name>
</gene>
<dbReference type="EMBL" id="MBFS01000199">
    <property type="protein sequence ID" value="PVV03726.1"/>
    <property type="molecule type" value="Genomic_DNA"/>
</dbReference>
<evidence type="ECO:0000256" key="1">
    <source>
        <dbReference type="ARBA" id="ARBA00022441"/>
    </source>
</evidence>
<comment type="caution">
    <text evidence="5">The sequence shown here is derived from an EMBL/GenBank/DDBJ whole genome shotgun (WGS) entry which is preliminary data.</text>
</comment>
<accession>A0A2T9ZGK9</accession>
<sequence>MNGSLPLSKAVPFKDDTLNPVEISLLKRSLFGYPFLNFPNFRIYKILPNSSDLAQDTPKAESRPPSGDKDNDHRHNTLTDSLKVSANLNVFQSYENDPLPWNKLETLPGKTRKEKFKIRSSSMNQASLERSPESLLKSFDSTKDNTVSLSAFKYIQNLIAQNKFEAVLPYKVYSWSSFSSNYYPHNIISNNPHEQESRWSSGANNQNQFITIKLDKPAFVRFIKFGKFYKQHVCNMREFKIYTGMSPDKMLENLYSGLKNNDKEEILTLKQFIDGQFLPTQYITIQPLVAYDQKFNFSVWHVQLYGTMDPIFMNAILNNFEKYTRDLLVQSSLNVIRLYSHSSLNIPSIQKAESDPSTQLNQSLYKLLVEDIDYERTEELIFQARNSGFLELSAAEMPYQAIWEKVAERDITSIKPKGRGGHQMCIDDFRMKIYLFGGWDGAENLADLWEFDITTQKWTCLCTDSSKIGGPDARSLHSMCYDSVQNCLYVMGKYIEPEKEANSITDNELYKYDLNKKKWILVSHDTGSQGGPRLMHYSKMVFDPSNQVIYVYGGKISMPYYQDLGNIYGGLYSFQTRSNIWTSNENARITDYEFQLEGRLNHSMDIDVEAQRLYIVSELKNSFELGDLYVYDIRNNIFFEKTKEMLSKCMPEIASSCKYKGFPLYKVTRNSPNTALDSNDSLSKDWFMYDYITCDNETEAKKALRIYNKEGYSTADGLKFVAELSFLSRKIDRNSRMEDRSNDIRRSSKTKNIKSVKMVFNKETKELYFISGYFCPQPLNSEPISTFGINPAIEESKFPNLSDEFYNLKYFRNERFDFLSEDLGISKNSSVTNRRSKNQRQNSSLAISVLTYQTQIDQWQENYNSMLDISNLIRPEMCILGKKSRGVGDKAKPLKNPIKKRVYNYEDLQARLEQGEPWFEKKSKEHTDLSKAEVGDTSQEHQPLPRYAMEVVYSQSLNTHFMFGGNENLNGNIPSIDKNISNSQAEAELSNGEEGSIKEYAGGGNRTAELRLNDMWKMKLKKPTVSMILRRSVYMVRKAKFIHLCMRAIEDNSKAALYENKYPSGPFWKMEGNSSQYRRSKIGLDAVLANGAVKNSVTPTQEEEANSTNLLDMERKGDDLEYDLVLESINYLRSSVSPLVDMKNELESNEYKKLALLPFLEFQEVVSFLKEEGMLDEDSREYVYELRGENIEDAMKKVRLKLFNELETFFLGIKTSDGNIENNVFRYSSF</sequence>
<evidence type="ECO:0000256" key="2">
    <source>
        <dbReference type="ARBA" id="ARBA00022737"/>
    </source>
</evidence>
<feature type="compositionally biased region" description="Basic and acidic residues" evidence="3">
    <location>
        <begin position="916"/>
        <end position="934"/>
    </location>
</feature>
<evidence type="ECO:0000259" key="4">
    <source>
        <dbReference type="Pfam" id="PF06588"/>
    </source>
</evidence>
<dbReference type="Pfam" id="PF24681">
    <property type="entry name" value="Kelch_KLHDC2_KLHL20_DRC7"/>
    <property type="match status" value="1"/>
</dbReference>
<dbReference type="GO" id="GO:0005737">
    <property type="term" value="C:cytoplasm"/>
    <property type="evidence" value="ECO:0007669"/>
    <property type="project" value="TreeGrafter"/>
</dbReference>
<dbReference type="AlphaFoldDB" id="A0A2T9ZGK9"/>
<dbReference type="Gene3D" id="2.120.10.80">
    <property type="entry name" value="Kelch-type beta propeller"/>
    <property type="match status" value="1"/>
</dbReference>
<dbReference type="InterPro" id="IPR010565">
    <property type="entry name" value="Muskelin_N"/>
</dbReference>
<dbReference type="Pfam" id="PF06588">
    <property type="entry name" value="Muskelin_N"/>
    <property type="match status" value="1"/>
</dbReference>
<feature type="region of interest" description="Disordered" evidence="3">
    <location>
        <begin position="916"/>
        <end position="941"/>
    </location>
</feature>
<dbReference type="PANTHER" id="PTHR15526">
    <property type="entry name" value="MUSKELIN"/>
    <property type="match status" value="1"/>
</dbReference>
<feature type="compositionally biased region" description="Basic and acidic residues" evidence="3">
    <location>
        <begin position="58"/>
        <end position="76"/>
    </location>
</feature>
<evidence type="ECO:0000313" key="6">
    <source>
        <dbReference type="Proteomes" id="UP000245609"/>
    </source>
</evidence>
<dbReference type="Gene3D" id="2.60.120.260">
    <property type="entry name" value="Galactose-binding domain-like"/>
    <property type="match status" value="1"/>
</dbReference>
<dbReference type="PANTHER" id="PTHR15526:SF5">
    <property type="entry name" value="MUSKELIN"/>
    <property type="match status" value="1"/>
</dbReference>
<keyword evidence="2" id="KW-0677">Repeat</keyword>
<name>A0A2T9ZGK9_9FUNG</name>
<dbReference type="STRING" id="133381.A0A2T9ZGK9"/>
<keyword evidence="6" id="KW-1185">Reference proteome</keyword>
<dbReference type="InterPro" id="IPR052456">
    <property type="entry name" value="CTLH_complex_component"/>
</dbReference>
<feature type="domain" description="Muskelin N-terminal" evidence="4">
    <location>
        <begin position="167"/>
        <end position="339"/>
    </location>
</feature>
<dbReference type="SUPFAM" id="SSF49785">
    <property type="entry name" value="Galactose-binding domain-like"/>
    <property type="match status" value="1"/>
</dbReference>
<protein>
    <recommendedName>
        <fullName evidence="4">Muskelin N-terminal domain-containing protein</fullName>
    </recommendedName>
</protein>
<reference evidence="5 6" key="1">
    <citation type="journal article" date="2018" name="MBio">
        <title>Comparative Genomics Reveals the Core Gene Toolbox for the Fungus-Insect Symbiosis.</title>
        <authorList>
            <person name="Wang Y."/>
            <person name="Stata M."/>
            <person name="Wang W."/>
            <person name="Stajich J.E."/>
            <person name="White M.M."/>
            <person name="Moncalvo J.M."/>
        </authorList>
    </citation>
    <scope>NUCLEOTIDE SEQUENCE [LARGE SCALE GENOMIC DNA]</scope>
    <source>
        <strain evidence="5 6">SC-DP-2</strain>
    </source>
</reference>
<dbReference type="InterPro" id="IPR008979">
    <property type="entry name" value="Galactose-bd-like_sf"/>
</dbReference>
<dbReference type="OrthoDB" id="10052615at2759"/>
<proteinExistence type="predicted"/>
<feature type="region of interest" description="Disordered" evidence="3">
    <location>
        <begin position="52"/>
        <end position="76"/>
    </location>
</feature>
<evidence type="ECO:0000313" key="5">
    <source>
        <dbReference type="EMBL" id="PVV03726.1"/>
    </source>
</evidence>
<dbReference type="InterPro" id="IPR015915">
    <property type="entry name" value="Kelch-typ_b-propeller"/>
</dbReference>
<keyword evidence="1" id="KW-0880">Kelch repeat</keyword>
<dbReference type="SUPFAM" id="SSF117281">
    <property type="entry name" value="Kelch motif"/>
    <property type="match status" value="1"/>
</dbReference>
<dbReference type="Proteomes" id="UP000245609">
    <property type="component" value="Unassembled WGS sequence"/>
</dbReference>
<organism evidence="5 6">
    <name type="scientific">Smittium megazygosporum</name>
    <dbReference type="NCBI Taxonomy" id="133381"/>
    <lineage>
        <taxon>Eukaryota</taxon>
        <taxon>Fungi</taxon>
        <taxon>Fungi incertae sedis</taxon>
        <taxon>Zoopagomycota</taxon>
        <taxon>Kickxellomycotina</taxon>
        <taxon>Harpellomycetes</taxon>
        <taxon>Harpellales</taxon>
        <taxon>Legeriomycetaceae</taxon>
        <taxon>Smittium</taxon>
    </lineage>
</organism>
<evidence type="ECO:0000256" key="3">
    <source>
        <dbReference type="SAM" id="MobiDB-lite"/>
    </source>
</evidence>